<dbReference type="GO" id="GO:0034039">
    <property type="term" value="F:8-oxo-7,8-dihydroguanine DNA N-glycosylase activity"/>
    <property type="evidence" value="ECO:0007669"/>
    <property type="project" value="TreeGrafter"/>
</dbReference>
<dbReference type="Pfam" id="PF06831">
    <property type="entry name" value="H2TH"/>
    <property type="match status" value="1"/>
</dbReference>
<dbReference type="PANTHER" id="PTHR22993">
    <property type="entry name" value="FORMAMIDOPYRIMIDINE-DNA GLYCOSYLASE"/>
    <property type="match status" value="1"/>
</dbReference>
<dbReference type="SUPFAM" id="SSF57716">
    <property type="entry name" value="Glucocorticoid receptor-like (DNA-binding domain)"/>
    <property type="match status" value="1"/>
</dbReference>
<dbReference type="PROSITE" id="PS51066">
    <property type="entry name" value="ZF_FPG_2"/>
    <property type="match status" value="1"/>
</dbReference>
<evidence type="ECO:0000313" key="20">
    <source>
        <dbReference type="Proteomes" id="UP000179283"/>
    </source>
</evidence>
<keyword evidence="8" id="KW-0378">Hydrolase</keyword>
<dbReference type="Pfam" id="PF01149">
    <property type="entry name" value="Fapy_DNA_glyco"/>
    <property type="match status" value="1"/>
</dbReference>
<gene>
    <name evidence="19" type="ORF">A2920_01465</name>
</gene>
<sequence>MPELPEVQTTVDGINLQVRGLKIADVWTDYYSHLYENHKQIKSKKFFRRFKKDVLGTKILKAERRAKNILIHLSNEKIILIHMKMTGHLLYGKYKLLKNKWVAIERGPLRDDPFNRFVHFVMSLSNDKHLVLSDMRKFAKITVFSKEELNKEFSQTGPEPLTRDFTLKKFKECLSIGRQRNIKQILMDQGVIAGIGNIYSDEILWASGIHPLSRVEKLKAVEISNLWKNLKVILRKGIRLGGDSMSDYRDISGKRGKFQLEHQAYRRTGESCRKSGCKGVIRRIIVGGRSAHYCDKHQKLYA</sequence>
<dbReference type="SUPFAM" id="SSF81624">
    <property type="entry name" value="N-terminal domain of MutM-like DNA repair proteins"/>
    <property type="match status" value="1"/>
</dbReference>
<evidence type="ECO:0000256" key="1">
    <source>
        <dbReference type="ARBA" id="ARBA00001668"/>
    </source>
</evidence>
<dbReference type="InterPro" id="IPR015886">
    <property type="entry name" value="H2TH_FPG"/>
</dbReference>
<comment type="caution">
    <text evidence="19">The sequence shown here is derived from an EMBL/GenBank/DDBJ whole genome shotgun (WGS) entry which is preliminary data.</text>
</comment>
<dbReference type="AlphaFoldDB" id="A0A1G2U519"/>
<evidence type="ECO:0000256" key="12">
    <source>
        <dbReference type="ARBA" id="ARBA00023239"/>
    </source>
</evidence>
<dbReference type="PANTHER" id="PTHR22993:SF9">
    <property type="entry name" value="FORMAMIDOPYRIMIDINE-DNA GLYCOSYLASE"/>
    <property type="match status" value="1"/>
</dbReference>
<keyword evidence="10" id="KW-0238">DNA-binding</keyword>
<dbReference type="Gene3D" id="1.10.8.50">
    <property type="match status" value="1"/>
</dbReference>
<keyword evidence="13" id="KW-0511">Multifunctional enzyme</keyword>
<dbReference type="GO" id="GO:0008270">
    <property type="term" value="F:zinc ion binding"/>
    <property type="evidence" value="ECO:0007669"/>
    <property type="project" value="UniProtKB-KW"/>
</dbReference>
<evidence type="ECO:0000256" key="9">
    <source>
        <dbReference type="ARBA" id="ARBA00022833"/>
    </source>
</evidence>
<dbReference type="SUPFAM" id="SSF46946">
    <property type="entry name" value="S13-like H2TH domain"/>
    <property type="match status" value="1"/>
</dbReference>
<comment type="subunit">
    <text evidence="4">Monomer.</text>
</comment>
<dbReference type="NCBIfam" id="NF002211">
    <property type="entry name" value="PRK01103.1"/>
    <property type="match status" value="1"/>
</dbReference>
<evidence type="ECO:0000256" key="5">
    <source>
        <dbReference type="ARBA" id="ARBA00022723"/>
    </source>
</evidence>
<dbReference type="InterPro" id="IPR000214">
    <property type="entry name" value="Znf_DNA_glyclase/AP_lyase"/>
</dbReference>
<feature type="domain" description="FPG-type" evidence="17">
    <location>
        <begin position="263"/>
        <end position="299"/>
    </location>
</feature>
<dbReference type="InterPro" id="IPR020629">
    <property type="entry name" value="FPG_Glyclase"/>
</dbReference>
<name>A0A1G2U519_9BACT</name>
<dbReference type="InterPro" id="IPR012319">
    <property type="entry name" value="FPG_cat"/>
</dbReference>
<keyword evidence="5" id="KW-0479">Metal-binding</keyword>
<comment type="catalytic activity">
    <reaction evidence="15">
        <text>2'-deoxyribonucleotide-(2'-deoxyribose 5'-phosphate)-2'-deoxyribonucleotide-DNA = a 3'-end 2'-deoxyribonucleotide-(2,3-dehydro-2,3-deoxyribose 5'-phosphate)-DNA + a 5'-end 5'-phospho-2'-deoxyribonucleoside-DNA + H(+)</text>
        <dbReference type="Rhea" id="RHEA:66592"/>
        <dbReference type="Rhea" id="RHEA-COMP:13180"/>
        <dbReference type="Rhea" id="RHEA-COMP:16897"/>
        <dbReference type="Rhea" id="RHEA-COMP:17067"/>
        <dbReference type="ChEBI" id="CHEBI:15378"/>
        <dbReference type="ChEBI" id="CHEBI:136412"/>
        <dbReference type="ChEBI" id="CHEBI:157695"/>
        <dbReference type="ChEBI" id="CHEBI:167181"/>
        <dbReference type="EC" id="4.2.99.18"/>
    </reaction>
</comment>
<keyword evidence="11" id="KW-0234">DNA repair</keyword>
<evidence type="ECO:0000256" key="13">
    <source>
        <dbReference type="ARBA" id="ARBA00023268"/>
    </source>
</evidence>
<dbReference type="Gene3D" id="3.20.190.10">
    <property type="entry name" value="MutM-like, N-terminal"/>
    <property type="match status" value="1"/>
</dbReference>
<keyword evidence="14" id="KW-0326">Glycosidase</keyword>
<dbReference type="SMART" id="SM01232">
    <property type="entry name" value="H2TH"/>
    <property type="match status" value="1"/>
</dbReference>
<dbReference type="PROSITE" id="PS51068">
    <property type="entry name" value="FPG_CAT"/>
    <property type="match status" value="1"/>
</dbReference>
<dbReference type="InterPro" id="IPR035937">
    <property type="entry name" value="FPG_N"/>
</dbReference>
<keyword evidence="6" id="KW-0227">DNA damage</keyword>
<proteinExistence type="inferred from homology"/>
<dbReference type="SMART" id="SM00898">
    <property type="entry name" value="Fapy_DNA_glyco"/>
    <property type="match status" value="1"/>
</dbReference>
<dbReference type="GO" id="GO:0003684">
    <property type="term" value="F:damaged DNA binding"/>
    <property type="evidence" value="ECO:0007669"/>
    <property type="project" value="InterPro"/>
</dbReference>
<dbReference type="FunFam" id="1.10.8.50:FF:000003">
    <property type="entry name" value="Formamidopyrimidine-DNA glycosylase"/>
    <property type="match status" value="1"/>
</dbReference>
<evidence type="ECO:0000256" key="14">
    <source>
        <dbReference type="ARBA" id="ARBA00023295"/>
    </source>
</evidence>
<keyword evidence="12" id="KW-0456">Lyase</keyword>
<dbReference type="GO" id="GO:0006284">
    <property type="term" value="P:base-excision repair"/>
    <property type="evidence" value="ECO:0007669"/>
    <property type="project" value="InterPro"/>
</dbReference>
<evidence type="ECO:0000256" key="16">
    <source>
        <dbReference type="PROSITE-ProRule" id="PRU00391"/>
    </source>
</evidence>
<reference evidence="19 20" key="1">
    <citation type="journal article" date="2016" name="Nat. Commun.">
        <title>Thousands of microbial genomes shed light on interconnected biogeochemical processes in an aquifer system.</title>
        <authorList>
            <person name="Anantharaman K."/>
            <person name="Brown C.T."/>
            <person name="Hug L.A."/>
            <person name="Sharon I."/>
            <person name="Castelle C.J."/>
            <person name="Probst A.J."/>
            <person name="Thomas B.C."/>
            <person name="Singh A."/>
            <person name="Wilkins M.J."/>
            <person name="Karaoz U."/>
            <person name="Brodie E.L."/>
            <person name="Williams K.H."/>
            <person name="Hubbard S.S."/>
            <person name="Banfield J.F."/>
        </authorList>
    </citation>
    <scope>NUCLEOTIDE SEQUENCE [LARGE SCALE GENOMIC DNA]</scope>
</reference>
<evidence type="ECO:0000259" key="17">
    <source>
        <dbReference type="PROSITE" id="PS51066"/>
    </source>
</evidence>
<dbReference type="EMBL" id="MHWD01000008">
    <property type="protein sequence ID" value="OHB04591.1"/>
    <property type="molecule type" value="Genomic_DNA"/>
</dbReference>
<comment type="catalytic activity">
    <reaction evidence="1">
        <text>Hydrolysis of DNA containing ring-opened 7-methylguanine residues, releasing 2,6-diamino-4-hydroxy-5-(N-methyl)formamidopyrimidine.</text>
        <dbReference type="EC" id="3.2.2.23"/>
    </reaction>
</comment>
<evidence type="ECO:0000256" key="4">
    <source>
        <dbReference type="ARBA" id="ARBA00011245"/>
    </source>
</evidence>
<dbReference type="CDD" id="cd08966">
    <property type="entry name" value="EcFpg-like_N"/>
    <property type="match status" value="1"/>
</dbReference>
<protein>
    <submittedName>
        <fullName evidence="19">DNA-formamidopyrimidine glycosylase</fullName>
    </submittedName>
</protein>
<evidence type="ECO:0000256" key="7">
    <source>
        <dbReference type="ARBA" id="ARBA00022771"/>
    </source>
</evidence>
<evidence type="ECO:0000256" key="11">
    <source>
        <dbReference type="ARBA" id="ARBA00023204"/>
    </source>
</evidence>
<evidence type="ECO:0000256" key="8">
    <source>
        <dbReference type="ARBA" id="ARBA00022801"/>
    </source>
</evidence>
<comment type="cofactor">
    <cofactor evidence="2">
        <name>Zn(2+)</name>
        <dbReference type="ChEBI" id="CHEBI:29105"/>
    </cofactor>
</comment>
<evidence type="ECO:0000256" key="10">
    <source>
        <dbReference type="ARBA" id="ARBA00023125"/>
    </source>
</evidence>
<evidence type="ECO:0000256" key="6">
    <source>
        <dbReference type="ARBA" id="ARBA00022763"/>
    </source>
</evidence>
<accession>A0A1G2U519</accession>
<evidence type="ECO:0000313" key="19">
    <source>
        <dbReference type="EMBL" id="OHB04591.1"/>
    </source>
</evidence>
<evidence type="ECO:0000259" key="18">
    <source>
        <dbReference type="PROSITE" id="PS51068"/>
    </source>
</evidence>
<keyword evidence="7 16" id="KW-0863">Zinc-finger</keyword>
<feature type="domain" description="Formamidopyrimidine-DNA glycosylase catalytic" evidence="18">
    <location>
        <begin position="2"/>
        <end position="139"/>
    </location>
</feature>
<dbReference type="InterPro" id="IPR010979">
    <property type="entry name" value="Ribosomal_uS13-like_H2TH"/>
</dbReference>
<evidence type="ECO:0000256" key="3">
    <source>
        <dbReference type="ARBA" id="ARBA00009409"/>
    </source>
</evidence>
<evidence type="ECO:0000256" key="15">
    <source>
        <dbReference type="ARBA" id="ARBA00044632"/>
    </source>
</evidence>
<dbReference type="Proteomes" id="UP000179283">
    <property type="component" value="Unassembled WGS sequence"/>
</dbReference>
<dbReference type="NCBIfam" id="TIGR00577">
    <property type="entry name" value="fpg"/>
    <property type="match status" value="1"/>
</dbReference>
<keyword evidence="9" id="KW-0862">Zinc</keyword>
<dbReference type="GO" id="GO:0140078">
    <property type="term" value="F:class I DNA-(apurinic or apyrimidinic site) endonuclease activity"/>
    <property type="evidence" value="ECO:0007669"/>
    <property type="project" value="UniProtKB-EC"/>
</dbReference>
<evidence type="ECO:0000256" key="2">
    <source>
        <dbReference type="ARBA" id="ARBA00001947"/>
    </source>
</evidence>
<comment type="similarity">
    <text evidence="3">Belongs to the FPG family.</text>
</comment>
<organism evidence="19 20">
    <name type="scientific">Candidatus Zambryskibacteria bacterium RIFCSPLOWO2_01_FULL_43_17</name>
    <dbReference type="NCBI Taxonomy" id="1802760"/>
    <lineage>
        <taxon>Bacteria</taxon>
        <taxon>Candidatus Zambryskiibacteriota</taxon>
    </lineage>
</organism>